<dbReference type="InterPro" id="IPR025241">
    <property type="entry name" value="DUF4190"/>
</dbReference>
<dbReference type="Proteomes" id="UP001501536">
    <property type="component" value="Unassembled WGS sequence"/>
</dbReference>
<evidence type="ECO:0000256" key="1">
    <source>
        <dbReference type="SAM" id="Phobius"/>
    </source>
</evidence>
<accession>A0ABP7DCM7</accession>
<evidence type="ECO:0000259" key="2">
    <source>
        <dbReference type="Pfam" id="PF13828"/>
    </source>
</evidence>
<gene>
    <name evidence="3" type="ORF">GCM10022377_15110</name>
</gene>
<comment type="caution">
    <text evidence="3">The sequence shown here is derived from an EMBL/GenBank/DDBJ whole genome shotgun (WGS) entry which is preliminary data.</text>
</comment>
<dbReference type="RefSeq" id="WP_344882354.1">
    <property type="nucleotide sequence ID" value="NZ_BAABCJ010000002.1"/>
</dbReference>
<reference evidence="4" key="1">
    <citation type="journal article" date="2019" name="Int. J. Syst. Evol. Microbiol.">
        <title>The Global Catalogue of Microorganisms (GCM) 10K type strain sequencing project: providing services to taxonomists for standard genome sequencing and annotation.</title>
        <authorList>
            <consortium name="The Broad Institute Genomics Platform"/>
            <consortium name="The Broad Institute Genome Sequencing Center for Infectious Disease"/>
            <person name="Wu L."/>
            <person name="Ma J."/>
        </authorList>
    </citation>
    <scope>NUCLEOTIDE SEQUENCE [LARGE SCALE GENOMIC DNA]</scope>
    <source>
        <strain evidence="4">JCM 16961</strain>
    </source>
</reference>
<evidence type="ECO:0000313" key="3">
    <source>
        <dbReference type="EMBL" id="GAA3702438.1"/>
    </source>
</evidence>
<organism evidence="3 4">
    <name type="scientific">Zhihengliuella alba</name>
    <dbReference type="NCBI Taxonomy" id="547018"/>
    <lineage>
        <taxon>Bacteria</taxon>
        <taxon>Bacillati</taxon>
        <taxon>Actinomycetota</taxon>
        <taxon>Actinomycetes</taxon>
        <taxon>Micrococcales</taxon>
        <taxon>Micrococcaceae</taxon>
        <taxon>Zhihengliuella</taxon>
    </lineage>
</organism>
<keyword evidence="4" id="KW-1185">Reference proteome</keyword>
<keyword evidence="1" id="KW-0472">Membrane</keyword>
<name>A0ABP7DCM7_9MICC</name>
<feature type="domain" description="DUF4190" evidence="2">
    <location>
        <begin position="19"/>
        <end position="77"/>
    </location>
</feature>
<evidence type="ECO:0000313" key="4">
    <source>
        <dbReference type="Proteomes" id="UP001501536"/>
    </source>
</evidence>
<protein>
    <recommendedName>
        <fullName evidence="2">DUF4190 domain-containing protein</fullName>
    </recommendedName>
</protein>
<keyword evidence="1" id="KW-0812">Transmembrane</keyword>
<dbReference type="Pfam" id="PF13828">
    <property type="entry name" value="DUF4190"/>
    <property type="match status" value="1"/>
</dbReference>
<proteinExistence type="predicted"/>
<sequence length="93" mass="9771">MSQMPNAYYAPPAEPKGASITSLVLGLCSIAFGFTFVVPIAGIIFGIVGLRREPAGRGMAIAGLVLNSIMIVGWILLLLFLLPFLAMALFGAM</sequence>
<feature type="transmembrane region" description="Helical" evidence="1">
    <location>
        <begin position="60"/>
        <end position="90"/>
    </location>
</feature>
<keyword evidence="1" id="KW-1133">Transmembrane helix</keyword>
<feature type="transmembrane region" description="Helical" evidence="1">
    <location>
        <begin position="20"/>
        <end position="48"/>
    </location>
</feature>
<dbReference type="EMBL" id="BAABCJ010000002">
    <property type="protein sequence ID" value="GAA3702438.1"/>
    <property type="molecule type" value="Genomic_DNA"/>
</dbReference>